<reference evidence="4 6" key="1">
    <citation type="submission" date="2017-02" db="EMBL/GenBank/DDBJ databases">
        <title>Draft genome sequence of Moraxella caviae CCUG 355 type strain.</title>
        <authorList>
            <person name="Engstrom-Jakobsson H."/>
            <person name="Salva-Serra F."/>
            <person name="Thorell K."/>
            <person name="Gonzales-Siles L."/>
            <person name="Karlsson R."/>
            <person name="Boulund F."/>
            <person name="Engstrand L."/>
            <person name="Moore E."/>
        </authorList>
    </citation>
    <scope>NUCLEOTIDE SEQUENCE [LARGE SCALE GENOMIC DNA]</scope>
    <source>
        <strain evidence="4 6">CCUG 355</strain>
    </source>
</reference>
<gene>
    <name evidence="4" type="ORF">B0181_03215</name>
    <name evidence="5" type="ORF">NCTC10293_01515</name>
</gene>
<evidence type="ECO:0000256" key="2">
    <source>
        <dbReference type="SAM" id="Phobius"/>
    </source>
</evidence>
<keyword evidence="5" id="KW-0131">Cell cycle</keyword>
<reference evidence="5 7" key="2">
    <citation type="submission" date="2018-06" db="EMBL/GenBank/DDBJ databases">
        <authorList>
            <consortium name="Pathogen Informatics"/>
            <person name="Doyle S."/>
        </authorList>
    </citation>
    <scope>NUCLEOTIDE SEQUENCE [LARGE SCALE GENOMIC DNA]</scope>
    <source>
        <strain evidence="5 7">NCTC10293</strain>
    </source>
</reference>
<dbReference type="OrthoDB" id="8558195at2"/>
<dbReference type="STRING" id="34060.B0181_03215"/>
<keyword evidence="2" id="KW-0812">Transmembrane</keyword>
<dbReference type="Gene3D" id="3.30.70.1070">
    <property type="entry name" value="Sporulation related repeat"/>
    <property type="match status" value="1"/>
</dbReference>
<dbReference type="Pfam" id="PF05036">
    <property type="entry name" value="SPOR"/>
    <property type="match status" value="1"/>
</dbReference>
<feature type="compositionally biased region" description="Low complexity" evidence="1">
    <location>
        <begin position="155"/>
        <end position="169"/>
    </location>
</feature>
<evidence type="ECO:0000313" key="6">
    <source>
        <dbReference type="Proteomes" id="UP000190435"/>
    </source>
</evidence>
<keyword evidence="6" id="KW-1185">Reference proteome</keyword>
<evidence type="ECO:0000313" key="5">
    <source>
        <dbReference type="EMBL" id="STZ13936.1"/>
    </source>
</evidence>
<feature type="domain" description="SPOR" evidence="3">
    <location>
        <begin position="174"/>
        <end position="252"/>
    </location>
</feature>
<sequence length="255" mass="27778">MSYKHKPSAVYKETEAKRSSGLASLLWMFVGALIAVMIAVFVYLSPLFDGFRNTVVIEPETPVVPIEQPSEPAPEYEFYDILPQQEFSSVPQGVSVQEQVGGVSEGVPVDAVVRGSDNAQEPAETMQIDIVEEDATYDDANDGTDNDGANRQEVSNAQAAAPQSSQPSQKAEKSTPATTFILQIRSYESAEEADRKRAEVLMAGVDAVVVRRSDQNSTIYQVVSVPMTSRSEASAAMSRLRDNGIDALVVEQRRK</sequence>
<dbReference type="RefSeq" id="WP_078276046.1">
    <property type="nucleotide sequence ID" value="NZ_CAACXO010000018.1"/>
</dbReference>
<protein>
    <submittedName>
        <fullName evidence="5">Cell division protein FtsN</fullName>
    </submittedName>
</protein>
<feature type="region of interest" description="Disordered" evidence="1">
    <location>
        <begin position="137"/>
        <end position="177"/>
    </location>
</feature>
<dbReference type="PROSITE" id="PS51724">
    <property type="entry name" value="SPOR"/>
    <property type="match status" value="1"/>
</dbReference>
<keyword evidence="5" id="KW-0132">Cell division</keyword>
<evidence type="ECO:0000313" key="4">
    <source>
        <dbReference type="EMBL" id="OOR91328.1"/>
    </source>
</evidence>
<keyword evidence="2" id="KW-1133">Transmembrane helix</keyword>
<proteinExistence type="predicted"/>
<dbReference type="SUPFAM" id="SSF110997">
    <property type="entry name" value="Sporulation related repeat"/>
    <property type="match status" value="1"/>
</dbReference>
<dbReference type="InterPro" id="IPR036680">
    <property type="entry name" value="SPOR-like_sf"/>
</dbReference>
<feature type="transmembrane region" description="Helical" evidence="2">
    <location>
        <begin position="21"/>
        <end position="44"/>
    </location>
</feature>
<dbReference type="AlphaFoldDB" id="A0A1T0A6V8"/>
<dbReference type="EMBL" id="UGQE01000004">
    <property type="protein sequence ID" value="STZ13936.1"/>
    <property type="molecule type" value="Genomic_DNA"/>
</dbReference>
<organism evidence="4 6">
    <name type="scientific">Moraxella caviae</name>
    <dbReference type="NCBI Taxonomy" id="34060"/>
    <lineage>
        <taxon>Bacteria</taxon>
        <taxon>Pseudomonadati</taxon>
        <taxon>Pseudomonadota</taxon>
        <taxon>Gammaproteobacteria</taxon>
        <taxon>Moraxellales</taxon>
        <taxon>Moraxellaceae</taxon>
        <taxon>Moraxella</taxon>
    </lineage>
</organism>
<accession>A0A1T0A6V8</accession>
<dbReference type="GO" id="GO:0051301">
    <property type="term" value="P:cell division"/>
    <property type="evidence" value="ECO:0007669"/>
    <property type="project" value="UniProtKB-KW"/>
</dbReference>
<dbReference type="Proteomes" id="UP000255279">
    <property type="component" value="Unassembled WGS sequence"/>
</dbReference>
<dbReference type="GO" id="GO:0042834">
    <property type="term" value="F:peptidoglycan binding"/>
    <property type="evidence" value="ECO:0007669"/>
    <property type="project" value="InterPro"/>
</dbReference>
<dbReference type="EMBL" id="MUXU01000022">
    <property type="protein sequence ID" value="OOR91328.1"/>
    <property type="molecule type" value="Genomic_DNA"/>
</dbReference>
<dbReference type="InterPro" id="IPR007730">
    <property type="entry name" value="SPOR-like_dom"/>
</dbReference>
<evidence type="ECO:0000256" key="1">
    <source>
        <dbReference type="SAM" id="MobiDB-lite"/>
    </source>
</evidence>
<dbReference type="Proteomes" id="UP000190435">
    <property type="component" value="Unassembled WGS sequence"/>
</dbReference>
<keyword evidence="2" id="KW-0472">Membrane</keyword>
<name>A0A1T0A6V8_9GAMM</name>
<evidence type="ECO:0000259" key="3">
    <source>
        <dbReference type="PROSITE" id="PS51724"/>
    </source>
</evidence>
<evidence type="ECO:0000313" key="7">
    <source>
        <dbReference type="Proteomes" id="UP000255279"/>
    </source>
</evidence>